<evidence type="ECO:0008006" key="3">
    <source>
        <dbReference type="Google" id="ProtNLM"/>
    </source>
</evidence>
<keyword evidence="2" id="KW-1185">Reference proteome</keyword>
<dbReference type="STRING" id="225324.SAMN02745126_02625"/>
<name>A0A1T4P5A8_9HYPH</name>
<sequence>MSALPKDELPEYPLPACLLIVTAEVDAEVEAEWSRWYDDVHLPDALSCPGVLSGRRYVSVGEIAESERGEGRRRSAKLWMTVYELASPEAVRTKEFTAMRGWGRFAPHVRSQTRVVSALLR</sequence>
<evidence type="ECO:0000313" key="1">
    <source>
        <dbReference type="EMBL" id="SJZ86684.1"/>
    </source>
</evidence>
<dbReference type="Proteomes" id="UP000190092">
    <property type="component" value="Unassembled WGS sequence"/>
</dbReference>
<protein>
    <recommendedName>
        <fullName evidence="3">DUF4286 family protein</fullName>
    </recommendedName>
</protein>
<dbReference type="OrthoDB" id="3034735at2"/>
<organism evidence="1 2">
    <name type="scientific">Enhydrobacter aerosaccus</name>
    <dbReference type="NCBI Taxonomy" id="225324"/>
    <lineage>
        <taxon>Bacteria</taxon>
        <taxon>Pseudomonadati</taxon>
        <taxon>Pseudomonadota</taxon>
        <taxon>Alphaproteobacteria</taxon>
        <taxon>Hyphomicrobiales</taxon>
        <taxon>Enhydrobacter</taxon>
    </lineage>
</organism>
<evidence type="ECO:0000313" key="2">
    <source>
        <dbReference type="Proteomes" id="UP000190092"/>
    </source>
</evidence>
<dbReference type="AlphaFoldDB" id="A0A1T4P5A8"/>
<dbReference type="RefSeq" id="WP_085934286.1">
    <property type="nucleotide sequence ID" value="NZ_FUWJ01000002.1"/>
</dbReference>
<accession>A0A1T4P5A8</accession>
<reference evidence="2" key="1">
    <citation type="submission" date="2017-02" db="EMBL/GenBank/DDBJ databases">
        <authorList>
            <person name="Varghese N."/>
            <person name="Submissions S."/>
        </authorList>
    </citation>
    <scope>NUCLEOTIDE SEQUENCE [LARGE SCALE GENOMIC DNA]</scope>
    <source>
        <strain evidence="2">ATCC 27094</strain>
    </source>
</reference>
<proteinExistence type="predicted"/>
<gene>
    <name evidence="1" type="ORF">SAMN02745126_02625</name>
</gene>
<dbReference type="EMBL" id="FUWJ01000002">
    <property type="protein sequence ID" value="SJZ86684.1"/>
    <property type="molecule type" value="Genomic_DNA"/>
</dbReference>